<keyword evidence="10" id="KW-1185">Reference proteome</keyword>
<feature type="active site" description="Proton donor" evidence="4">
    <location>
        <position position="50"/>
    </location>
</feature>
<dbReference type="InterPro" id="IPR036812">
    <property type="entry name" value="NAD(P)_OxRdtase_dom_sf"/>
</dbReference>
<dbReference type="FunFam" id="3.20.20.100:FF:000002">
    <property type="entry name" value="2,5-diketo-D-gluconic acid reductase A"/>
    <property type="match status" value="1"/>
</dbReference>
<dbReference type="GO" id="GO:0016616">
    <property type="term" value="F:oxidoreductase activity, acting on the CH-OH group of donors, NAD or NADP as acceptor"/>
    <property type="evidence" value="ECO:0007669"/>
    <property type="project" value="UniProtKB-ARBA"/>
</dbReference>
<dbReference type="PRINTS" id="PR00069">
    <property type="entry name" value="ALDKETRDTASE"/>
</dbReference>
<dbReference type="EMBL" id="PYHR01000002">
    <property type="protein sequence ID" value="PWD50120.1"/>
    <property type="molecule type" value="Genomic_DNA"/>
</dbReference>
<dbReference type="SUPFAM" id="SSF51430">
    <property type="entry name" value="NAD(P)-linked oxidoreductase"/>
    <property type="match status" value="1"/>
</dbReference>
<name>A0A2U1ZT41_9MICO</name>
<evidence type="ECO:0000256" key="4">
    <source>
        <dbReference type="PIRSR" id="PIRSR000097-1"/>
    </source>
</evidence>
<organism evidence="9 10">
    <name type="scientific">Serinibacter arcticus</name>
    <dbReference type="NCBI Taxonomy" id="1655435"/>
    <lineage>
        <taxon>Bacteria</taxon>
        <taxon>Bacillati</taxon>
        <taxon>Actinomycetota</taxon>
        <taxon>Actinomycetes</taxon>
        <taxon>Micrococcales</taxon>
        <taxon>Beutenbergiaceae</taxon>
        <taxon>Serinibacter</taxon>
    </lineage>
</organism>
<dbReference type="InterPro" id="IPR020471">
    <property type="entry name" value="AKR"/>
</dbReference>
<dbReference type="InterPro" id="IPR018170">
    <property type="entry name" value="Aldo/ket_reductase_CS"/>
</dbReference>
<dbReference type="PANTHER" id="PTHR43827:SF3">
    <property type="entry name" value="NADP-DEPENDENT OXIDOREDUCTASE DOMAIN-CONTAINING PROTEIN"/>
    <property type="match status" value="1"/>
</dbReference>
<keyword evidence="2" id="KW-0521">NADP</keyword>
<feature type="compositionally biased region" description="Basic and acidic residues" evidence="7">
    <location>
        <begin position="258"/>
        <end position="269"/>
    </location>
</feature>
<proteinExistence type="inferred from homology"/>
<comment type="caution">
    <text evidence="9">The sequence shown here is derived from an EMBL/GenBank/DDBJ whole genome shotgun (WGS) entry which is preliminary data.</text>
</comment>
<sequence>MVARTIALSDGTTIPQIGFGVWQVKPDETEVAVAAALEAGYRHVDTAQMYRNEAGVGAAVAASSLNRDDVYITSKVNNNAHAPEETRASVARTLELLQSDHVDLMLIHWPLAMHPEGFVDAYRVLVEEQAAGRIRSIGVSNFHAAHLDAVIEATGVAPVVNQIEVHPYFANPAVADTQARGIVVQAWSPLASGKLFGDPVVEAVAAEVGATPAQTVLAWHLAAGRIILPKSVTPSRIVENLASGDVVLSDDQIARIDALDRGEEGRTGPDPDTMDWRPAAHS</sequence>
<comment type="similarity">
    <text evidence="1">Belongs to the aldo/keto reductase family.</text>
</comment>
<feature type="region of interest" description="Disordered" evidence="7">
    <location>
        <begin position="258"/>
        <end position="282"/>
    </location>
</feature>
<evidence type="ECO:0000313" key="10">
    <source>
        <dbReference type="Proteomes" id="UP000245166"/>
    </source>
</evidence>
<evidence type="ECO:0000259" key="8">
    <source>
        <dbReference type="Pfam" id="PF00248"/>
    </source>
</evidence>
<dbReference type="Gene3D" id="3.20.20.100">
    <property type="entry name" value="NADP-dependent oxidoreductase domain"/>
    <property type="match status" value="1"/>
</dbReference>
<reference evidence="9 10" key="1">
    <citation type="submission" date="2018-03" db="EMBL/GenBank/DDBJ databases">
        <title>Genome assembly of novel Miniimonas species PCH200.</title>
        <authorList>
            <person name="Thakur V."/>
            <person name="Kumar V."/>
            <person name="Singh D."/>
        </authorList>
    </citation>
    <scope>NUCLEOTIDE SEQUENCE [LARGE SCALE GENOMIC DNA]</scope>
    <source>
        <strain evidence="9 10">PCH200</strain>
    </source>
</reference>
<dbReference type="Proteomes" id="UP000245166">
    <property type="component" value="Unassembled WGS sequence"/>
</dbReference>
<evidence type="ECO:0000256" key="7">
    <source>
        <dbReference type="SAM" id="MobiDB-lite"/>
    </source>
</evidence>
<dbReference type="InterPro" id="IPR023210">
    <property type="entry name" value="NADP_OxRdtase_dom"/>
</dbReference>
<dbReference type="OrthoDB" id="9804790at2"/>
<dbReference type="PANTHER" id="PTHR43827">
    <property type="entry name" value="2,5-DIKETO-D-GLUCONIC ACID REDUCTASE"/>
    <property type="match status" value="1"/>
</dbReference>
<dbReference type="PROSITE" id="PS00062">
    <property type="entry name" value="ALDOKETO_REDUCTASE_2"/>
    <property type="match status" value="1"/>
</dbReference>
<dbReference type="AlphaFoldDB" id="A0A2U1ZT41"/>
<evidence type="ECO:0000256" key="6">
    <source>
        <dbReference type="PIRSR" id="PIRSR000097-3"/>
    </source>
</evidence>
<dbReference type="PROSITE" id="PS00798">
    <property type="entry name" value="ALDOKETO_REDUCTASE_1"/>
    <property type="match status" value="1"/>
</dbReference>
<evidence type="ECO:0000256" key="3">
    <source>
        <dbReference type="ARBA" id="ARBA00023002"/>
    </source>
</evidence>
<evidence type="ECO:0000256" key="1">
    <source>
        <dbReference type="ARBA" id="ARBA00007905"/>
    </source>
</evidence>
<evidence type="ECO:0000256" key="2">
    <source>
        <dbReference type="ARBA" id="ARBA00022857"/>
    </source>
</evidence>
<feature type="domain" description="NADP-dependent oxidoreductase" evidence="8">
    <location>
        <begin position="17"/>
        <end position="260"/>
    </location>
</feature>
<feature type="site" description="Lowers pKa of active site Tyr" evidence="6">
    <location>
        <position position="75"/>
    </location>
</feature>
<accession>A0A2U1ZT41</accession>
<evidence type="ECO:0000313" key="9">
    <source>
        <dbReference type="EMBL" id="PWD50120.1"/>
    </source>
</evidence>
<protein>
    <submittedName>
        <fullName evidence="9">Oxidoreductase</fullName>
    </submittedName>
</protein>
<dbReference type="PIRSF" id="PIRSF000097">
    <property type="entry name" value="AKR"/>
    <property type="match status" value="1"/>
</dbReference>
<keyword evidence="3" id="KW-0560">Oxidoreductase</keyword>
<gene>
    <name evidence="9" type="ORF">C8046_04995</name>
</gene>
<feature type="binding site" evidence="5">
    <location>
        <position position="108"/>
    </location>
    <ligand>
        <name>substrate</name>
    </ligand>
</feature>
<dbReference type="CDD" id="cd19071">
    <property type="entry name" value="AKR_AKR1-5-like"/>
    <property type="match status" value="1"/>
</dbReference>
<dbReference type="Pfam" id="PF00248">
    <property type="entry name" value="Aldo_ket_red"/>
    <property type="match status" value="1"/>
</dbReference>
<evidence type="ECO:0000256" key="5">
    <source>
        <dbReference type="PIRSR" id="PIRSR000097-2"/>
    </source>
</evidence>